<dbReference type="EC" id="3.6.4.13" evidence="1"/>
<keyword evidence="6 11" id="KW-0067">ATP-binding</keyword>
<evidence type="ECO:0000256" key="3">
    <source>
        <dbReference type="ARBA" id="ARBA00022741"/>
    </source>
</evidence>
<feature type="short sequence motif" description="Q motif" evidence="10">
    <location>
        <begin position="1"/>
        <end position="29"/>
    </location>
</feature>
<dbReference type="InterPro" id="IPR050079">
    <property type="entry name" value="DEAD_box_RNA_helicase"/>
</dbReference>
<dbReference type="InterPro" id="IPR014001">
    <property type="entry name" value="Helicase_ATP-bd"/>
</dbReference>
<keyword evidence="4 11" id="KW-0378">Hydrolase</keyword>
<evidence type="ECO:0000259" key="13">
    <source>
        <dbReference type="PROSITE" id="PS51192"/>
    </source>
</evidence>
<dbReference type="Proteomes" id="UP000640333">
    <property type="component" value="Unassembled WGS sequence"/>
</dbReference>
<dbReference type="AlphaFoldDB" id="A0A8J7FRE0"/>
<keyword evidence="2" id="KW-0963">Cytoplasm</keyword>
<evidence type="ECO:0000259" key="15">
    <source>
        <dbReference type="PROSITE" id="PS51195"/>
    </source>
</evidence>
<dbReference type="FunFam" id="3.40.50.300:FF:000468">
    <property type="entry name" value="ATP-dependent RNA helicase RhlE"/>
    <property type="match status" value="1"/>
</dbReference>
<keyword evidence="5 11" id="KW-0347">Helicase</keyword>
<evidence type="ECO:0000256" key="1">
    <source>
        <dbReference type="ARBA" id="ARBA00012552"/>
    </source>
</evidence>
<comment type="catalytic activity">
    <reaction evidence="8">
        <text>ATP + H2O = ADP + phosphate + H(+)</text>
        <dbReference type="Rhea" id="RHEA:13065"/>
        <dbReference type="ChEBI" id="CHEBI:15377"/>
        <dbReference type="ChEBI" id="CHEBI:15378"/>
        <dbReference type="ChEBI" id="CHEBI:30616"/>
        <dbReference type="ChEBI" id="CHEBI:43474"/>
        <dbReference type="ChEBI" id="CHEBI:456216"/>
        <dbReference type="EC" id="3.6.4.13"/>
    </reaction>
</comment>
<dbReference type="SUPFAM" id="SSF52540">
    <property type="entry name" value="P-loop containing nucleoside triphosphate hydrolases"/>
    <property type="match status" value="1"/>
</dbReference>
<dbReference type="InterPro" id="IPR044742">
    <property type="entry name" value="DEAD/DEAH_RhlB"/>
</dbReference>
<dbReference type="SMART" id="SM00490">
    <property type="entry name" value="HELICc"/>
    <property type="match status" value="1"/>
</dbReference>
<dbReference type="InterPro" id="IPR001650">
    <property type="entry name" value="Helicase_C-like"/>
</dbReference>
<reference evidence="16" key="1">
    <citation type="submission" date="2020-10" db="EMBL/GenBank/DDBJ databases">
        <title>Bacterium isolated from coastal waters sediment.</title>
        <authorList>
            <person name="Chen R.-J."/>
            <person name="Lu D.-C."/>
            <person name="Zhu K.-L."/>
            <person name="Du Z.-J."/>
        </authorList>
    </citation>
    <scope>NUCLEOTIDE SEQUENCE</scope>
    <source>
        <strain evidence="16">N1Y112</strain>
    </source>
</reference>
<evidence type="ECO:0000256" key="5">
    <source>
        <dbReference type="ARBA" id="ARBA00022806"/>
    </source>
</evidence>
<dbReference type="InterPro" id="IPR011545">
    <property type="entry name" value="DEAD/DEAH_box_helicase_dom"/>
</dbReference>
<feature type="domain" description="Helicase C-terminal" evidence="14">
    <location>
        <begin position="219"/>
        <end position="381"/>
    </location>
</feature>
<evidence type="ECO:0000256" key="6">
    <source>
        <dbReference type="ARBA" id="ARBA00022840"/>
    </source>
</evidence>
<dbReference type="PROSITE" id="PS51195">
    <property type="entry name" value="Q_MOTIF"/>
    <property type="match status" value="1"/>
</dbReference>
<feature type="domain" description="DEAD-box RNA helicase Q" evidence="15">
    <location>
        <begin position="1"/>
        <end position="29"/>
    </location>
</feature>
<dbReference type="GO" id="GO:0042255">
    <property type="term" value="P:ribosome assembly"/>
    <property type="evidence" value="ECO:0007669"/>
    <property type="project" value="UniProtKB-ARBA"/>
</dbReference>
<dbReference type="PROSITE" id="PS00039">
    <property type="entry name" value="DEAD_ATP_HELICASE"/>
    <property type="match status" value="1"/>
</dbReference>
<evidence type="ECO:0000256" key="4">
    <source>
        <dbReference type="ARBA" id="ARBA00022801"/>
    </source>
</evidence>
<dbReference type="FunFam" id="3.40.50.300:FF:000108">
    <property type="entry name" value="ATP-dependent RNA helicase RhlE"/>
    <property type="match status" value="1"/>
</dbReference>
<dbReference type="Pfam" id="PF00271">
    <property type="entry name" value="Helicase_C"/>
    <property type="match status" value="1"/>
</dbReference>
<dbReference type="GO" id="GO:0003724">
    <property type="term" value="F:RNA helicase activity"/>
    <property type="evidence" value="ECO:0007669"/>
    <property type="project" value="UniProtKB-EC"/>
</dbReference>
<feature type="region of interest" description="Disordered" evidence="12">
    <location>
        <begin position="377"/>
        <end position="414"/>
    </location>
</feature>
<dbReference type="EMBL" id="JADEYS010000016">
    <property type="protein sequence ID" value="MBE9398607.1"/>
    <property type="molecule type" value="Genomic_DNA"/>
</dbReference>
<evidence type="ECO:0000313" key="17">
    <source>
        <dbReference type="Proteomes" id="UP000640333"/>
    </source>
</evidence>
<dbReference type="GO" id="GO:0005829">
    <property type="term" value="C:cytosol"/>
    <property type="evidence" value="ECO:0007669"/>
    <property type="project" value="TreeGrafter"/>
</dbReference>
<name>A0A8J7FRE0_9GAMM</name>
<dbReference type="PROSITE" id="PS51192">
    <property type="entry name" value="HELICASE_ATP_BIND_1"/>
    <property type="match status" value="1"/>
</dbReference>
<dbReference type="InterPro" id="IPR027417">
    <property type="entry name" value="P-loop_NTPase"/>
</dbReference>
<evidence type="ECO:0000256" key="7">
    <source>
        <dbReference type="ARBA" id="ARBA00038437"/>
    </source>
</evidence>
<dbReference type="GO" id="GO:0016787">
    <property type="term" value="F:hydrolase activity"/>
    <property type="evidence" value="ECO:0007669"/>
    <property type="project" value="UniProtKB-KW"/>
</dbReference>
<keyword evidence="17" id="KW-1185">Reference proteome</keyword>
<evidence type="ECO:0000256" key="8">
    <source>
        <dbReference type="ARBA" id="ARBA00047984"/>
    </source>
</evidence>
<evidence type="ECO:0000259" key="14">
    <source>
        <dbReference type="PROSITE" id="PS51194"/>
    </source>
</evidence>
<gene>
    <name evidence="16" type="ORF">IOQ59_15220</name>
</gene>
<dbReference type="SMART" id="SM00487">
    <property type="entry name" value="DEXDc"/>
    <property type="match status" value="1"/>
</dbReference>
<comment type="caution">
    <text evidence="16">The sequence shown here is derived from an EMBL/GenBank/DDBJ whole genome shotgun (WGS) entry which is preliminary data.</text>
</comment>
<dbReference type="InterPro" id="IPR014014">
    <property type="entry name" value="RNA_helicase_DEAD_Q_motif"/>
</dbReference>
<evidence type="ECO:0000256" key="10">
    <source>
        <dbReference type="PROSITE-ProRule" id="PRU00552"/>
    </source>
</evidence>
<dbReference type="PANTHER" id="PTHR47959">
    <property type="entry name" value="ATP-DEPENDENT RNA HELICASE RHLE-RELATED"/>
    <property type="match status" value="1"/>
</dbReference>
<evidence type="ECO:0000313" key="16">
    <source>
        <dbReference type="EMBL" id="MBE9398607.1"/>
    </source>
</evidence>
<dbReference type="Gene3D" id="3.40.50.300">
    <property type="entry name" value="P-loop containing nucleotide triphosphate hydrolases"/>
    <property type="match status" value="2"/>
</dbReference>
<evidence type="ECO:0000256" key="12">
    <source>
        <dbReference type="SAM" id="MobiDB-lite"/>
    </source>
</evidence>
<dbReference type="GO" id="GO:0005524">
    <property type="term" value="F:ATP binding"/>
    <property type="evidence" value="ECO:0007669"/>
    <property type="project" value="UniProtKB-KW"/>
</dbReference>
<sequence length="414" mass="46011">MSFASLGLNQTLLDAVAEQGYNAPTPIQTEAIPAILEGLDVMAGAQTGTGKTAAFALPILQFLSAQTRDSSGKISVRALILTPTRELAQQVHASVVKYGAQTDLRAALVYGGASINTQIESLKAGVDIVVATPGRLIDLMYKRAVDLSQVEYMVFDEADRMLDMGFMDEIQRILKVLPSTRQTLLFSATFDDEIFKLSKALLKTPKLIEVDARNTASIQVEQRVYAVDEDRKRELISYLIGSQNWQQVLIFTRTKLGADALAKEMCKDGLKTQAIHGDKSQGARERALEEFREGKTRVLVATDLAARGLDIEELKYVVNYELPFKAEDYIHRIGRTGRAGGTGLAISLVCEDENYLLQEVETKLETQLPQQWLPGFEPDLTREVKKAPRRNSRGAQKQRARERALGKKPTKRRR</sequence>
<feature type="domain" description="Helicase ATP-binding" evidence="13">
    <location>
        <begin position="32"/>
        <end position="208"/>
    </location>
</feature>
<dbReference type="CDD" id="cd00268">
    <property type="entry name" value="DEADc"/>
    <property type="match status" value="1"/>
</dbReference>
<dbReference type="PROSITE" id="PS51194">
    <property type="entry name" value="HELICASE_CTER"/>
    <property type="match status" value="1"/>
</dbReference>
<comment type="similarity">
    <text evidence="7 11">Belongs to the DEAD box helicase family.</text>
</comment>
<proteinExistence type="inferred from homology"/>
<dbReference type="RefSeq" id="WP_193954252.1">
    <property type="nucleotide sequence ID" value="NZ_JADEYS010000016.1"/>
</dbReference>
<dbReference type="InterPro" id="IPR000629">
    <property type="entry name" value="RNA-helicase_DEAD-box_CS"/>
</dbReference>
<organism evidence="16 17">
    <name type="scientific">Pontibacterium sinense</name>
    <dbReference type="NCBI Taxonomy" id="2781979"/>
    <lineage>
        <taxon>Bacteria</taxon>
        <taxon>Pseudomonadati</taxon>
        <taxon>Pseudomonadota</taxon>
        <taxon>Gammaproteobacteria</taxon>
        <taxon>Oceanospirillales</taxon>
        <taxon>Oceanospirillaceae</taxon>
        <taxon>Pontibacterium</taxon>
    </lineage>
</organism>
<accession>A0A8J7FRE0</accession>
<protein>
    <recommendedName>
        <fullName evidence="9">DEAD-box ATP-dependent RNA helicase RhpA</fullName>
        <ecNumber evidence="1">3.6.4.13</ecNumber>
    </recommendedName>
</protein>
<dbReference type="CDD" id="cd18787">
    <property type="entry name" value="SF2_C_DEAD"/>
    <property type="match status" value="1"/>
</dbReference>
<evidence type="ECO:0000256" key="2">
    <source>
        <dbReference type="ARBA" id="ARBA00022490"/>
    </source>
</evidence>
<evidence type="ECO:0000256" key="9">
    <source>
        <dbReference type="ARBA" id="ARBA00074363"/>
    </source>
</evidence>
<dbReference type="GO" id="GO:0009266">
    <property type="term" value="P:response to temperature stimulus"/>
    <property type="evidence" value="ECO:0007669"/>
    <property type="project" value="UniProtKB-ARBA"/>
</dbReference>
<dbReference type="GO" id="GO:0003676">
    <property type="term" value="F:nucleic acid binding"/>
    <property type="evidence" value="ECO:0007669"/>
    <property type="project" value="InterPro"/>
</dbReference>
<dbReference type="PANTHER" id="PTHR47959:SF7">
    <property type="entry name" value="ATP-DEPENDENT RNA HELICASE DEAD BOX FAMILY"/>
    <property type="match status" value="1"/>
</dbReference>
<evidence type="ECO:0000256" key="11">
    <source>
        <dbReference type="RuleBase" id="RU000492"/>
    </source>
</evidence>
<dbReference type="Pfam" id="PF00270">
    <property type="entry name" value="DEAD"/>
    <property type="match status" value="1"/>
</dbReference>
<feature type="compositionally biased region" description="Basic residues" evidence="12">
    <location>
        <begin position="387"/>
        <end position="398"/>
    </location>
</feature>
<keyword evidence="3 11" id="KW-0547">Nucleotide-binding</keyword>